<dbReference type="InterPro" id="IPR050697">
    <property type="entry name" value="Adenylyl/Guanylyl_Cyclase_3/4"/>
</dbReference>
<dbReference type="InterPro" id="IPR029787">
    <property type="entry name" value="Nucleotide_cyclase"/>
</dbReference>
<keyword evidence="4" id="KW-1185">Reference proteome</keyword>
<evidence type="ECO:0000313" key="3">
    <source>
        <dbReference type="EMBL" id="MDF1585785.1"/>
    </source>
</evidence>
<feature type="domain" description="Guanylate cyclase" evidence="2">
    <location>
        <begin position="416"/>
        <end position="544"/>
    </location>
</feature>
<protein>
    <submittedName>
        <fullName evidence="3">Adenylate/guanylate cyclase domain-containing protein</fullName>
    </submittedName>
</protein>
<keyword evidence="1" id="KW-1133">Transmembrane helix</keyword>
<comment type="caution">
    <text evidence="3">The sequence shown here is derived from an EMBL/GenBank/DDBJ whole genome shotgun (WGS) entry which is preliminary data.</text>
</comment>
<proteinExistence type="predicted"/>
<dbReference type="AlphaFoldDB" id="A0AAP3V0X7"/>
<name>A0AAP3V0X7_9PROT</name>
<dbReference type="PANTHER" id="PTHR43081:SF1">
    <property type="entry name" value="ADENYLATE CYCLASE, TERMINAL-DIFFERENTIATION SPECIFIC"/>
    <property type="match status" value="1"/>
</dbReference>
<keyword evidence="1" id="KW-0812">Transmembrane</keyword>
<evidence type="ECO:0000313" key="4">
    <source>
        <dbReference type="Proteomes" id="UP001301140"/>
    </source>
</evidence>
<dbReference type="SUPFAM" id="SSF55073">
    <property type="entry name" value="Nucleotide cyclase"/>
    <property type="match status" value="1"/>
</dbReference>
<feature type="transmembrane region" description="Helical" evidence="1">
    <location>
        <begin position="12"/>
        <end position="36"/>
    </location>
</feature>
<dbReference type="GO" id="GO:0006171">
    <property type="term" value="P:cAMP biosynthetic process"/>
    <property type="evidence" value="ECO:0007669"/>
    <property type="project" value="TreeGrafter"/>
</dbReference>
<dbReference type="Proteomes" id="UP001301140">
    <property type="component" value="Unassembled WGS sequence"/>
</dbReference>
<dbReference type="EMBL" id="JARGEQ010000040">
    <property type="protein sequence ID" value="MDF1585785.1"/>
    <property type="molecule type" value="Genomic_DNA"/>
</dbReference>
<sequence>MRLSTKRLRVPLFLLLVLGLGGLVVLGIGGVIAVTLNAAVQNTVSLIEDKSRLIVGSVVARTRQHLDPAYAQTGAVARLVESGALDPDDSARLAEILSLTLAGVRQVDSLLFIATDGTMTIASRRGDEVRVTEHDWRGDAEVERAVDEGLDHGTGAVWGAPAWARGPGPLVNLRRPVLRAGVYVGLVVATIEVRSLARFIDRLATEVGQQVFILHGTGNVLAHPLLAEPFPGLDAEHPLPGLAELGDPVLAAIWRDGADPDRQLLPGVHGHTLRVDGERYVYLYDQIHEYADAPWLVGSYFLQGTAGIEIERLTNAAIVALLALAAAVATAFLLGRTISRPALRLAEAAAAVRDLEIWRAPNLPRSRIREFDEAAAAFRAMLAVLQIFGRYVPRMLVLQLMRNGDGQLASELRDVTVMFADIAGFTALAETMPAEELAALVNAHFQTLAECVEAEGGTVDKFLGDGLMAFWNAPERQPDHADRAVRAAASVVAAYEGEAAARLPAGRLRIGIHTGVAVVGNIGSTNRMNYTLIGDTVNIAQRIQEMGKILPADGPVTVLLSEESADRLAGRPGLADLGPRRLRGRAGPLRLFRLEPC</sequence>
<dbReference type="GO" id="GO:0004016">
    <property type="term" value="F:adenylate cyclase activity"/>
    <property type="evidence" value="ECO:0007669"/>
    <property type="project" value="UniProtKB-ARBA"/>
</dbReference>
<evidence type="ECO:0000259" key="2">
    <source>
        <dbReference type="PROSITE" id="PS50125"/>
    </source>
</evidence>
<dbReference type="Pfam" id="PF00211">
    <property type="entry name" value="Guanylate_cyc"/>
    <property type="match status" value="1"/>
</dbReference>
<dbReference type="Gene3D" id="3.30.70.1230">
    <property type="entry name" value="Nucleotide cyclase"/>
    <property type="match status" value="1"/>
</dbReference>
<organism evidence="3 4">
    <name type="scientific">Marinimicrococcus flavescens</name>
    <dbReference type="NCBI Taxonomy" id="3031815"/>
    <lineage>
        <taxon>Bacteria</taxon>
        <taxon>Pseudomonadati</taxon>
        <taxon>Pseudomonadota</taxon>
        <taxon>Alphaproteobacteria</taxon>
        <taxon>Geminicoccales</taxon>
        <taxon>Geminicoccaceae</taxon>
        <taxon>Marinimicrococcus</taxon>
    </lineage>
</organism>
<dbReference type="PROSITE" id="PS50125">
    <property type="entry name" value="GUANYLATE_CYCLASE_2"/>
    <property type="match status" value="1"/>
</dbReference>
<dbReference type="Gene3D" id="3.30.450.20">
    <property type="entry name" value="PAS domain"/>
    <property type="match status" value="1"/>
</dbReference>
<dbReference type="RefSeq" id="WP_327788201.1">
    <property type="nucleotide sequence ID" value="NZ_JARGEQ010000040.1"/>
</dbReference>
<gene>
    <name evidence="3" type="ORF">PZ740_05225</name>
</gene>
<accession>A0AAP3V0X7</accession>
<evidence type="ECO:0000256" key="1">
    <source>
        <dbReference type="SAM" id="Phobius"/>
    </source>
</evidence>
<reference evidence="3 4" key="1">
    <citation type="submission" date="2023-03" db="EMBL/GenBank/DDBJ databases">
        <title>YIM 152171 draft genome.</title>
        <authorList>
            <person name="Yang Z."/>
        </authorList>
    </citation>
    <scope>NUCLEOTIDE SEQUENCE [LARGE SCALE GENOMIC DNA]</scope>
    <source>
        <strain evidence="3 4">YIM 152171</strain>
    </source>
</reference>
<dbReference type="PANTHER" id="PTHR43081">
    <property type="entry name" value="ADENYLATE CYCLASE, TERMINAL-DIFFERENTIATION SPECIFIC-RELATED"/>
    <property type="match status" value="1"/>
</dbReference>
<dbReference type="SMART" id="SM00044">
    <property type="entry name" value="CYCc"/>
    <property type="match status" value="1"/>
</dbReference>
<keyword evidence="1" id="KW-0472">Membrane</keyword>
<dbReference type="GO" id="GO:0035556">
    <property type="term" value="P:intracellular signal transduction"/>
    <property type="evidence" value="ECO:0007669"/>
    <property type="project" value="InterPro"/>
</dbReference>
<dbReference type="CDD" id="cd07302">
    <property type="entry name" value="CHD"/>
    <property type="match status" value="1"/>
</dbReference>
<feature type="transmembrane region" description="Helical" evidence="1">
    <location>
        <begin position="316"/>
        <end position="335"/>
    </location>
</feature>
<dbReference type="InterPro" id="IPR001054">
    <property type="entry name" value="A/G_cyclase"/>
</dbReference>